<dbReference type="AlphaFoldDB" id="A0A5K3F0Y1"/>
<accession>A0A5K3F0Y1</accession>
<protein>
    <submittedName>
        <fullName evidence="4">SCP domain-containing protein</fullName>
    </submittedName>
</protein>
<feature type="signal peptide" evidence="2">
    <location>
        <begin position="1"/>
        <end position="22"/>
    </location>
</feature>
<reference evidence="4" key="1">
    <citation type="submission" date="2019-11" db="UniProtKB">
        <authorList>
            <consortium name="WormBaseParasite"/>
        </authorList>
    </citation>
    <scope>IDENTIFICATION</scope>
</reference>
<dbReference type="Gene3D" id="3.40.33.10">
    <property type="entry name" value="CAP"/>
    <property type="match status" value="1"/>
</dbReference>
<dbReference type="SUPFAM" id="SSF55797">
    <property type="entry name" value="PR-1-like"/>
    <property type="match status" value="1"/>
</dbReference>
<dbReference type="InterPro" id="IPR035940">
    <property type="entry name" value="CAP_sf"/>
</dbReference>
<dbReference type="SMART" id="SM00198">
    <property type="entry name" value="SCP"/>
    <property type="match status" value="1"/>
</dbReference>
<feature type="domain" description="SCP" evidence="3">
    <location>
        <begin position="28"/>
        <end position="165"/>
    </location>
</feature>
<evidence type="ECO:0000259" key="3">
    <source>
        <dbReference type="SMART" id="SM00198"/>
    </source>
</evidence>
<sequence length="293" mass="31849">MKNKETMHRITCVLAVIWQAFAEFPSQNERYEIIANLTKLREDVQPEASNMNLLSYSEKLGRVAYKWVSRCIPDYPSDFKYQEFDGIGFIFSKYFGQPQFKDAISLANNSKSYDYAKNLCTGACQYYKQAVTATSTEVGCAKKYCSKIGLGLVACAFNNADNRQRGLPYVRGASCSECPENYSCVHKQCSAEPPPTSGSDTTTLVPATLVSTTTSSPSPASTTPALTTPASTTTASASTSTTTTESMLTSSSSSQYHSEISVLTHSVTTTSVSTPMLTVVPLNIAVMICHFCN</sequence>
<feature type="region of interest" description="Disordered" evidence="1">
    <location>
        <begin position="211"/>
        <end position="251"/>
    </location>
</feature>
<dbReference type="WBParaSite" id="MCU_004654-RA">
    <property type="protein sequence ID" value="MCU_004654-RA"/>
    <property type="gene ID" value="MCU_004654"/>
</dbReference>
<proteinExistence type="predicted"/>
<feature type="chain" id="PRO_5024374077" evidence="2">
    <location>
        <begin position="23"/>
        <end position="293"/>
    </location>
</feature>
<name>A0A5K3F0Y1_MESCO</name>
<keyword evidence="2" id="KW-0732">Signal</keyword>
<evidence type="ECO:0000256" key="2">
    <source>
        <dbReference type="SAM" id="SignalP"/>
    </source>
</evidence>
<evidence type="ECO:0000313" key="4">
    <source>
        <dbReference type="WBParaSite" id="MCU_004654-RA"/>
    </source>
</evidence>
<organism evidence="4">
    <name type="scientific">Mesocestoides corti</name>
    <name type="common">Flatworm</name>
    <dbReference type="NCBI Taxonomy" id="53468"/>
    <lineage>
        <taxon>Eukaryota</taxon>
        <taxon>Metazoa</taxon>
        <taxon>Spiralia</taxon>
        <taxon>Lophotrochozoa</taxon>
        <taxon>Platyhelminthes</taxon>
        <taxon>Cestoda</taxon>
        <taxon>Eucestoda</taxon>
        <taxon>Cyclophyllidea</taxon>
        <taxon>Mesocestoididae</taxon>
        <taxon>Mesocestoides</taxon>
    </lineage>
</organism>
<dbReference type="InterPro" id="IPR014044">
    <property type="entry name" value="CAP_dom"/>
</dbReference>
<dbReference type="Pfam" id="PF00188">
    <property type="entry name" value="CAP"/>
    <property type="match status" value="1"/>
</dbReference>
<evidence type="ECO:0000256" key="1">
    <source>
        <dbReference type="SAM" id="MobiDB-lite"/>
    </source>
</evidence>